<dbReference type="SUPFAM" id="SSF47095">
    <property type="entry name" value="HMG-box"/>
    <property type="match status" value="1"/>
</dbReference>
<gene>
    <name evidence="2" type="ORF">K457DRAFT_899370</name>
</gene>
<evidence type="ECO:0000313" key="2">
    <source>
        <dbReference type="EMBL" id="OAQ26537.1"/>
    </source>
</evidence>
<feature type="compositionally biased region" description="Low complexity" evidence="1">
    <location>
        <begin position="341"/>
        <end position="386"/>
    </location>
</feature>
<feature type="region of interest" description="Disordered" evidence="1">
    <location>
        <begin position="1"/>
        <end position="247"/>
    </location>
</feature>
<accession>A0A197JMR4</accession>
<feature type="compositionally biased region" description="Polar residues" evidence="1">
    <location>
        <begin position="394"/>
        <end position="405"/>
    </location>
</feature>
<feature type="compositionally biased region" description="Low complexity" evidence="1">
    <location>
        <begin position="185"/>
        <end position="201"/>
    </location>
</feature>
<proteinExistence type="predicted"/>
<feature type="compositionally biased region" description="Low complexity" evidence="1">
    <location>
        <begin position="49"/>
        <end position="72"/>
    </location>
</feature>
<reference evidence="2 3" key="1">
    <citation type="submission" date="2016-05" db="EMBL/GenBank/DDBJ databases">
        <title>Genome sequencing reveals origins of a unique bacterial endosymbiosis in the earliest lineages of terrestrial Fungi.</title>
        <authorList>
            <consortium name="DOE Joint Genome Institute"/>
            <person name="Uehling J."/>
            <person name="Gryganskyi A."/>
            <person name="Hameed K."/>
            <person name="Tschaplinski T."/>
            <person name="Misztal P."/>
            <person name="Wu S."/>
            <person name="Desiro A."/>
            <person name="Vande Pol N."/>
            <person name="Du Z.-Y."/>
            <person name="Zienkiewicz A."/>
            <person name="Zienkiewicz K."/>
            <person name="Morin E."/>
            <person name="Tisserant E."/>
            <person name="Splivallo R."/>
            <person name="Hainaut M."/>
            <person name="Henrissat B."/>
            <person name="Ohm R."/>
            <person name="Kuo A."/>
            <person name="Yan J."/>
            <person name="Lipzen A."/>
            <person name="Nolan M."/>
            <person name="Labutti K."/>
            <person name="Barry K."/>
            <person name="Goldstein A."/>
            <person name="Labbe J."/>
            <person name="Schadt C."/>
            <person name="Tuskan G."/>
            <person name="Grigoriev I."/>
            <person name="Martin F."/>
            <person name="Vilgalys R."/>
            <person name="Bonito G."/>
        </authorList>
    </citation>
    <scope>NUCLEOTIDE SEQUENCE [LARGE SCALE GENOMIC DNA]</scope>
    <source>
        <strain evidence="2 3">AG-77</strain>
    </source>
</reference>
<dbReference type="Proteomes" id="UP000078512">
    <property type="component" value="Unassembled WGS sequence"/>
</dbReference>
<keyword evidence="3" id="KW-1185">Reference proteome</keyword>
<feature type="compositionally biased region" description="Polar residues" evidence="1">
    <location>
        <begin position="112"/>
        <end position="133"/>
    </location>
</feature>
<organism evidence="2 3">
    <name type="scientific">Linnemannia elongata AG-77</name>
    <dbReference type="NCBI Taxonomy" id="1314771"/>
    <lineage>
        <taxon>Eukaryota</taxon>
        <taxon>Fungi</taxon>
        <taxon>Fungi incertae sedis</taxon>
        <taxon>Mucoromycota</taxon>
        <taxon>Mortierellomycotina</taxon>
        <taxon>Mortierellomycetes</taxon>
        <taxon>Mortierellales</taxon>
        <taxon>Mortierellaceae</taxon>
        <taxon>Linnemannia</taxon>
    </lineage>
</organism>
<feature type="compositionally biased region" description="Polar residues" evidence="1">
    <location>
        <begin position="141"/>
        <end position="155"/>
    </location>
</feature>
<protein>
    <submittedName>
        <fullName evidence="2">Uncharacterized protein</fullName>
    </submittedName>
</protein>
<sequence length="476" mass="50994">MNRPRPHPDHPHRTQSIPISFLINPVPQSPRPFTFSSPAPSSPSPPPVELSSADVPLQTDSSSTLSPQSSPQCRLAAPTRPSAPFPRHHDLSSTTSRSLSERRSYSTSSLSILHTRSESSPLTTSIVEQTIQPSLDVGNHSAGSPISSSTLSPKRSSIGGPSSPPKTSRVDTSSTTPTGLWPPESTIRGGSISRVRSSSSSKAIKGEQLHQQQVFATEELAPPSPPPRQVSLRRTTNPDLKTTKTGKILHKSKKAGVNKKSTAYNRFLQQKSKYFAKNHPHLTPQQRMKLIAEEWAVSEKNAHTTRRRSRFITEGSGQQQMPLDLQLPSSSLSSPPPPPAASSSSSSSSSHVVTSSSSSSTTITTNTSSSATSLSFVITASSSNRNRSSRSRSGTSVATPHDQSFFSSTALPREVVPLRVHNPILLSTTTTTTTSRPPDTSDAVSQPTTKSSVCIPPLSSPVHRDEGDGGREEHEE</sequence>
<feature type="region of interest" description="Disordered" evidence="1">
    <location>
        <begin position="299"/>
        <end position="405"/>
    </location>
</feature>
<feature type="compositionally biased region" description="Polar residues" evidence="1">
    <location>
        <begin position="435"/>
        <end position="452"/>
    </location>
</feature>
<dbReference type="OrthoDB" id="2444602at2759"/>
<evidence type="ECO:0000313" key="3">
    <source>
        <dbReference type="Proteomes" id="UP000078512"/>
    </source>
</evidence>
<feature type="compositionally biased region" description="Basic and acidic residues" evidence="1">
    <location>
        <begin position="462"/>
        <end position="476"/>
    </location>
</feature>
<feature type="region of interest" description="Disordered" evidence="1">
    <location>
        <begin position="427"/>
        <end position="476"/>
    </location>
</feature>
<name>A0A197JMR4_9FUNG</name>
<evidence type="ECO:0000256" key="1">
    <source>
        <dbReference type="SAM" id="MobiDB-lite"/>
    </source>
</evidence>
<dbReference type="AlphaFoldDB" id="A0A197JMR4"/>
<dbReference type="EMBL" id="KV442066">
    <property type="protein sequence ID" value="OAQ26537.1"/>
    <property type="molecule type" value="Genomic_DNA"/>
</dbReference>
<feature type="compositionally biased region" description="Basic and acidic residues" evidence="1">
    <location>
        <begin position="1"/>
        <end position="12"/>
    </location>
</feature>
<feature type="compositionally biased region" description="Polar residues" evidence="1">
    <location>
        <begin position="232"/>
        <end position="245"/>
    </location>
</feature>
<dbReference type="InterPro" id="IPR036910">
    <property type="entry name" value="HMG_box_dom_sf"/>
</dbReference>
<dbReference type="CDD" id="cd00084">
    <property type="entry name" value="HMG-box_SF"/>
    <property type="match status" value="1"/>
</dbReference>